<sequence>MVRKRPPTNALFGAATAFIEDHLGDPALSPAMIADNLFVSVRQLHARFRAESTTVGTYIRGRRLEEMRHALLEPRNANVSVAMLGARFGFHDASHLSKAFKVRYGMSPAMYRRTHGWI</sequence>
<dbReference type="Gene3D" id="1.10.10.60">
    <property type="entry name" value="Homeodomain-like"/>
    <property type="match status" value="1"/>
</dbReference>
<dbReference type="AlphaFoldDB" id="A0A934I043"/>
<comment type="caution">
    <text evidence="5">The sequence shown here is derived from an EMBL/GenBank/DDBJ whole genome shotgun (WGS) entry which is preliminary data.</text>
</comment>
<dbReference type="RefSeq" id="WP_198738777.1">
    <property type="nucleotide sequence ID" value="NZ_JAEIOS010000013.1"/>
</dbReference>
<dbReference type="GO" id="GO:0043565">
    <property type="term" value="F:sequence-specific DNA binding"/>
    <property type="evidence" value="ECO:0007669"/>
    <property type="project" value="InterPro"/>
</dbReference>
<reference evidence="5" key="1">
    <citation type="submission" date="2020-12" db="EMBL/GenBank/DDBJ databases">
        <title>Genome public.</title>
        <authorList>
            <person name="Sun Q."/>
        </authorList>
    </citation>
    <scope>NUCLEOTIDE SEQUENCE</scope>
    <source>
        <strain evidence="5">CCM 8863</strain>
    </source>
</reference>
<evidence type="ECO:0000256" key="2">
    <source>
        <dbReference type="ARBA" id="ARBA00023125"/>
    </source>
</evidence>
<dbReference type="EMBL" id="JAEIOS010000013">
    <property type="protein sequence ID" value="MBI8989742.1"/>
    <property type="molecule type" value="Genomic_DNA"/>
</dbReference>
<dbReference type="InterPro" id="IPR018060">
    <property type="entry name" value="HTH_AraC"/>
</dbReference>
<dbReference type="Pfam" id="PF12833">
    <property type="entry name" value="HTH_18"/>
    <property type="match status" value="1"/>
</dbReference>
<keyword evidence="3" id="KW-0804">Transcription</keyword>
<gene>
    <name evidence="5" type="ORF">JDV75_08200</name>
</gene>
<organism evidence="5 6">
    <name type="scientific">Corynebacterium meridianum</name>
    <dbReference type="NCBI Taxonomy" id="2765363"/>
    <lineage>
        <taxon>Bacteria</taxon>
        <taxon>Bacillati</taxon>
        <taxon>Actinomycetota</taxon>
        <taxon>Actinomycetes</taxon>
        <taxon>Mycobacteriales</taxon>
        <taxon>Corynebacteriaceae</taxon>
        <taxon>Corynebacterium</taxon>
    </lineage>
</organism>
<feature type="domain" description="HTH araC/xylS-type" evidence="4">
    <location>
        <begin position="13"/>
        <end position="114"/>
    </location>
</feature>
<evidence type="ECO:0000313" key="5">
    <source>
        <dbReference type="EMBL" id="MBI8989742.1"/>
    </source>
</evidence>
<keyword evidence="2" id="KW-0238">DNA-binding</keyword>
<keyword evidence="6" id="KW-1185">Reference proteome</keyword>
<keyword evidence="1" id="KW-0805">Transcription regulation</keyword>
<dbReference type="InterPro" id="IPR009057">
    <property type="entry name" value="Homeodomain-like_sf"/>
</dbReference>
<dbReference type="SMART" id="SM00342">
    <property type="entry name" value="HTH_ARAC"/>
    <property type="match status" value="1"/>
</dbReference>
<name>A0A934I043_9CORY</name>
<evidence type="ECO:0000256" key="3">
    <source>
        <dbReference type="ARBA" id="ARBA00023163"/>
    </source>
</evidence>
<dbReference type="Proteomes" id="UP000645966">
    <property type="component" value="Unassembled WGS sequence"/>
</dbReference>
<dbReference type="InterPro" id="IPR050204">
    <property type="entry name" value="AraC_XylS_family_regulators"/>
</dbReference>
<proteinExistence type="predicted"/>
<evidence type="ECO:0000313" key="6">
    <source>
        <dbReference type="Proteomes" id="UP000645966"/>
    </source>
</evidence>
<dbReference type="PANTHER" id="PTHR46796">
    <property type="entry name" value="HTH-TYPE TRANSCRIPTIONAL ACTIVATOR RHAS-RELATED"/>
    <property type="match status" value="1"/>
</dbReference>
<protein>
    <submittedName>
        <fullName evidence="5">Helix-turn-helix domain-containing protein</fullName>
    </submittedName>
</protein>
<evidence type="ECO:0000256" key="1">
    <source>
        <dbReference type="ARBA" id="ARBA00023015"/>
    </source>
</evidence>
<accession>A0A934I043</accession>
<evidence type="ECO:0000259" key="4">
    <source>
        <dbReference type="PROSITE" id="PS01124"/>
    </source>
</evidence>
<dbReference type="GO" id="GO:0003700">
    <property type="term" value="F:DNA-binding transcription factor activity"/>
    <property type="evidence" value="ECO:0007669"/>
    <property type="project" value="InterPro"/>
</dbReference>
<dbReference type="SUPFAM" id="SSF46689">
    <property type="entry name" value="Homeodomain-like"/>
    <property type="match status" value="1"/>
</dbReference>
<dbReference type="PANTHER" id="PTHR46796:SF10">
    <property type="entry name" value="TRANSCRIPTIONAL ACTIVATOR FEAR"/>
    <property type="match status" value="1"/>
</dbReference>
<dbReference type="PROSITE" id="PS01124">
    <property type="entry name" value="HTH_ARAC_FAMILY_2"/>
    <property type="match status" value="1"/>
</dbReference>